<feature type="domain" description="SLH" evidence="3">
    <location>
        <begin position="93"/>
        <end position="155"/>
    </location>
</feature>
<feature type="chain" id="PRO_5010551194" description="SLH domain-containing protein" evidence="2">
    <location>
        <begin position="17"/>
        <end position="300"/>
    </location>
</feature>
<dbReference type="STRING" id="454136.NIES2119_08580"/>
<protein>
    <recommendedName>
        <fullName evidence="3">SLH domain-containing protein</fullName>
    </recommendedName>
</protein>
<dbReference type="PANTHER" id="PTHR43308:SF5">
    <property type="entry name" value="S-LAYER PROTEIN _ PEPTIDOGLYCAN ENDO-BETA-N-ACETYLGLUCOSAMINIDASE"/>
    <property type="match status" value="1"/>
</dbReference>
<feature type="domain" description="SLH" evidence="3">
    <location>
        <begin position="213"/>
        <end position="277"/>
    </location>
</feature>
<feature type="domain" description="SLH" evidence="3">
    <location>
        <begin position="29"/>
        <end position="92"/>
    </location>
</feature>
<gene>
    <name evidence="4" type="ORF">NIES2119_08580</name>
</gene>
<feature type="region of interest" description="Disordered" evidence="1">
    <location>
        <begin position="278"/>
        <end position="300"/>
    </location>
</feature>
<proteinExistence type="predicted"/>
<dbReference type="PANTHER" id="PTHR43308">
    <property type="entry name" value="OUTER MEMBRANE PROTEIN ALPHA-RELATED"/>
    <property type="match status" value="1"/>
</dbReference>
<evidence type="ECO:0000256" key="2">
    <source>
        <dbReference type="SAM" id="SignalP"/>
    </source>
</evidence>
<comment type="caution">
    <text evidence="4">The sequence shown here is derived from an EMBL/GenBank/DDBJ whole genome shotgun (WGS) entry which is preliminary data.</text>
</comment>
<organism evidence="4 5">
    <name type="scientific">[Phormidium ambiguum] IAM M-71</name>
    <dbReference type="NCBI Taxonomy" id="454136"/>
    <lineage>
        <taxon>Bacteria</taxon>
        <taxon>Bacillati</taxon>
        <taxon>Cyanobacteriota</taxon>
        <taxon>Cyanophyceae</taxon>
        <taxon>Oscillatoriophycideae</taxon>
        <taxon>Aerosakkonematales</taxon>
        <taxon>Aerosakkonemataceae</taxon>
        <taxon>Floridanema</taxon>
    </lineage>
</organism>
<feature type="signal peptide" evidence="2">
    <location>
        <begin position="1"/>
        <end position="16"/>
    </location>
</feature>
<evidence type="ECO:0000313" key="4">
    <source>
        <dbReference type="EMBL" id="OKH38822.1"/>
    </source>
</evidence>
<keyword evidence="2" id="KW-0732">Signal</keyword>
<accession>A0A1U7INI0</accession>
<dbReference type="PROSITE" id="PS51272">
    <property type="entry name" value="SLH"/>
    <property type="match status" value="3"/>
</dbReference>
<evidence type="ECO:0000313" key="5">
    <source>
        <dbReference type="Proteomes" id="UP000185860"/>
    </source>
</evidence>
<dbReference type="Pfam" id="PF00395">
    <property type="entry name" value="SLH"/>
    <property type="match status" value="2"/>
</dbReference>
<dbReference type="InterPro" id="IPR001119">
    <property type="entry name" value="SLH_dom"/>
</dbReference>
<dbReference type="Proteomes" id="UP000185860">
    <property type="component" value="Unassembled WGS sequence"/>
</dbReference>
<name>A0A1U7INI0_9CYAN</name>
<dbReference type="AlphaFoldDB" id="A0A1U7INI0"/>
<evidence type="ECO:0000259" key="3">
    <source>
        <dbReference type="PROSITE" id="PS51272"/>
    </source>
</evidence>
<sequence>MSVVLAGLTIFSGVMAFLSEPEQVTAQQAKQKFSDVALNYWARPFIEPLTEQGIIAGYPDGTFRPEQTIDRDEFAAIIRQSFDRERIRNISSGSDFNDVPENYWATEPIQEAYEMGFMGAFEGNTFRPQQGITRAQALAALSRGMQMNFDRPTTATTQQRTQPRTAKNRLVFPLASTALMQPLLPVIAAQKPRPATTATGTTAATVPAQRYLNNYYDDAEQIPPALVAPVAAATQENVVVNYPAPRLLRPNELLKRSVAAAMIHRALVSQGKLQPIPNNTQANKYFPQPVSNTSATTNSQ</sequence>
<reference evidence="4 5" key="1">
    <citation type="submission" date="2016-11" db="EMBL/GenBank/DDBJ databases">
        <title>Draft Genome Sequences of Nine Cyanobacterial Strains from Diverse Habitats.</title>
        <authorList>
            <person name="Zhu T."/>
            <person name="Hou S."/>
            <person name="Lu X."/>
            <person name="Hess W.R."/>
        </authorList>
    </citation>
    <scope>NUCLEOTIDE SEQUENCE [LARGE SCALE GENOMIC DNA]</scope>
    <source>
        <strain evidence="4 5">IAM M-71</strain>
    </source>
</reference>
<evidence type="ECO:0000256" key="1">
    <source>
        <dbReference type="SAM" id="MobiDB-lite"/>
    </source>
</evidence>
<dbReference type="InterPro" id="IPR051465">
    <property type="entry name" value="Cell_Envelope_Struct_Comp"/>
</dbReference>
<dbReference type="EMBL" id="MRCE01000007">
    <property type="protein sequence ID" value="OKH38822.1"/>
    <property type="molecule type" value="Genomic_DNA"/>
</dbReference>